<dbReference type="Gene3D" id="3.30.1330.10">
    <property type="entry name" value="PurM-like, N-terminal domain"/>
    <property type="match status" value="1"/>
</dbReference>
<reference evidence="3 4" key="1">
    <citation type="submission" date="2020-02" db="EMBL/GenBank/DDBJ databases">
        <title>Genome analysis of Thermosulfuriphilus ammonigenes ST65T, an anaerobic thermophilic chemolithoautotrophic bacterium isolated from a deep-sea hydrothermal vent.</title>
        <authorList>
            <person name="Slobodkina G."/>
            <person name="Allioux M."/>
            <person name="Merkel A."/>
            <person name="Alain K."/>
            <person name="Jebbar M."/>
            <person name="Slobodkin A."/>
        </authorList>
    </citation>
    <scope>NUCLEOTIDE SEQUENCE [LARGE SCALE GENOMIC DNA]</scope>
    <source>
        <strain evidence="3 4">ST65</strain>
    </source>
</reference>
<feature type="binding site" evidence="2">
    <location>
        <position position="41"/>
    </location>
    <ligand>
        <name>Mg(2+)</name>
        <dbReference type="ChEBI" id="CHEBI:18420"/>
        <label>1</label>
    </ligand>
</feature>
<evidence type="ECO:0000313" key="4">
    <source>
        <dbReference type="Proteomes" id="UP000502179"/>
    </source>
</evidence>
<comment type="similarity">
    <text evidence="2">Belongs to the thiamine-monophosphate kinase family.</text>
</comment>
<dbReference type="PANTHER" id="PTHR30270">
    <property type="entry name" value="THIAMINE-MONOPHOSPHATE KINASE"/>
    <property type="match status" value="1"/>
</dbReference>
<feature type="binding site" evidence="2">
    <location>
        <position position="71"/>
    </location>
    <ligand>
        <name>Mg(2+)</name>
        <dbReference type="ChEBI" id="CHEBI:18420"/>
        <label>4</label>
    </ligand>
</feature>
<dbReference type="CDD" id="cd02194">
    <property type="entry name" value="ThiL"/>
    <property type="match status" value="1"/>
</dbReference>
<feature type="binding site" evidence="2">
    <location>
        <position position="119"/>
    </location>
    <ligand>
        <name>Mg(2+)</name>
        <dbReference type="ChEBI" id="CHEBI:18420"/>
        <label>1</label>
    </ligand>
</feature>
<dbReference type="NCBIfam" id="TIGR01379">
    <property type="entry name" value="thiL"/>
    <property type="match status" value="1"/>
</dbReference>
<dbReference type="Pfam" id="PF00586">
    <property type="entry name" value="AIRS"/>
    <property type="match status" value="1"/>
</dbReference>
<comment type="function">
    <text evidence="2">Catalyzes the ATP-dependent phosphorylation of thiamine-monophosphate (TMP) to form thiamine-pyrophosphate (TPP), the active form of vitamin B1.</text>
</comment>
<dbReference type="EMBL" id="CP048877">
    <property type="protein sequence ID" value="QIJ72583.1"/>
    <property type="molecule type" value="Genomic_DNA"/>
</dbReference>
<dbReference type="GO" id="GO:0005524">
    <property type="term" value="F:ATP binding"/>
    <property type="evidence" value="ECO:0007669"/>
    <property type="project" value="UniProtKB-UniRule"/>
</dbReference>
<protein>
    <recommendedName>
        <fullName evidence="2">Thiamine-monophosphate kinase</fullName>
        <shortName evidence="2">TMP kinase</shortName>
        <shortName evidence="2">Thiamine-phosphate kinase</shortName>
        <ecNumber evidence="2">2.7.4.16</ecNumber>
    </recommendedName>
</protein>
<organism evidence="3 4">
    <name type="scientific">Thermosulfuriphilus ammonigenes</name>
    <dbReference type="NCBI Taxonomy" id="1936021"/>
    <lineage>
        <taxon>Bacteria</taxon>
        <taxon>Pseudomonadati</taxon>
        <taxon>Thermodesulfobacteriota</taxon>
        <taxon>Thermodesulfobacteria</taxon>
        <taxon>Thermodesulfobacteriales</taxon>
        <taxon>Thermodesulfobacteriaceae</taxon>
        <taxon>Thermosulfuriphilus</taxon>
    </lineage>
</organism>
<keyword evidence="2" id="KW-0479">Metal-binding</keyword>
<keyword evidence="2" id="KW-0067">ATP-binding</keyword>
<gene>
    <name evidence="2 3" type="primary">thiL</name>
    <name evidence="3" type="ORF">G4V39_09995</name>
</gene>
<name>A0A6G7PYV2_9BACT</name>
<dbReference type="UniPathway" id="UPA00060">
    <property type="reaction ID" value="UER00142"/>
</dbReference>
<feature type="binding site" evidence="2">
    <location>
        <position position="42"/>
    </location>
    <ligand>
        <name>Mg(2+)</name>
        <dbReference type="ChEBI" id="CHEBI:18420"/>
        <label>2</label>
    </ligand>
</feature>
<dbReference type="GO" id="GO:0009229">
    <property type="term" value="P:thiamine diphosphate biosynthetic process"/>
    <property type="evidence" value="ECO:0007669"/>
    <property type="project" value="UniProtKB-UniRule"/>
</dbReference>
<comment type="caution">
    <text evidence="2">Lacks conserved residue(s) required for the propagation of feature annotation.</text>
</comment>
<dbReference type="GO" id="GO:0009030">
    <property type="term" value="F:thiamine-phosphate kinase activity"/>
    <property type="evidence" value="ECO:0007669"/>
    <property type="project" value="UniProtKB-UniRule"/>
</dbReference>
<dbReference type="RefSeq" id="WP_166032800.1">
    <property type="nucleotide sequence ID" value="NZ_CP048877.1"/>
</dbReference>
<dbReference type="Pfam" id="PF02769">
    <property type="entry name" value="AIRS_C"/>
    <property type="match status" value="1"/>
</dbReference>
<dbReference type="InterPro" id="IPR006283">
    <property type="entry name" value="ThiL-like"/>
</dbReference>
<feature type="binding site" evidence="2">
    <location>
        <position position="308"/>
    </location>
    <ligand>
        <name>substrate</name>
    </ligand>
</feature>
<dbReference type="Proteomes" id="UP000502179">
    <property type="component" value="Chromosome"/>
</dbReference>
<feature type="binding site" evidence="2">
    <location>
        <position position="40"/>
    </location>
    <ligand>
        <name>Mg(2+)</name>
        <dbReference type="ChEBI" id="CHEBI:18420"/>
        <label>4</label>
    </ligand>
</feature>
<accession>A0A6G7PYV2</accession>
<dbReference type="GO" id="GO:0009228">
    <property type="term" value="P:thiamine biosynthetic process"/>
    <property type="evidence" value="ECO:0007669"/>
    <property type="project" value="UniProtKB-KW"/>
</dbReference>
<dbReference type="SUPFAM" id="SSF56042">
    <property type="entry name" value="PurM C-terminal domain-like"/>
    <property type="match status" value="1"/>
</dbReference>
<dbReference type="KEGG" id="tav:G4V39_09995"/>
<feature type="binding site" evidence="2">
    <location>
        <position position="26"/>
    </location>
    <ligand>
        <name>Mg(2+)</name>
        <dbReference type="ChEBI" id="CHEBI:18420"/>
        <label>3</label>
    </ligand>
</feature>
<feature type="binding site" evidence="2">
    <location>
        <position position="207"/>
    </location>
    <ligand>
        <name>Mg(2+)</name>
        <dbReference type="ChEBI" id="CHEBI:18420"/>
        <label>3</label>
    </ligand>
</feature>
<proteinExistence type="inferred from homology"/>
<keyword evidence="4" id="KW-1185">Reference proteome</keyword>
<evidence type="ECO:0000313" key="3">
    <source>
        <dbReference type="EMBL" id="QIJ72583.1"/>
    </source>
</evidence>
<dbReference type="InterPro" id="IPR010918">
    <property type="entry name" value="PurM-like_C_dom"/>
</dbReference>
<feature type="binding site" evidence="2">
    <location>
        <position position="71"/>
    </location>
    <ligand>
        <name>Mg(2+)</name>
        <dbReference type="ChEBI" id="CHEBI:18420"/>
        <label>3</label>
    </ligand>
</feature>
<dbReference type="EC" id="2.7.4.16" evidence="2"/>
<feature type="binding site" evidence="2">
    <location>
        <position position="26"/>
    </location>
    <ligand>
        <name>Mg(2+)</name>
        <dbReference type="ChEBI" id="CHEBI:18420"/>
        <label>4</label>
    </ligand>
</feature>
<evidence type="ECO:0000256" key="1">
    <source>
        <dbReference type="ARBA" id="ARBA00022977"/>
    </source>
</evidence>
<dbReference type="InterPro" id="IPR016188">
    <property type="entry name" value="PurM-like_N"/>
</dbReference>
<comment type="pathway">
    <text evidence="2">Cofactor biosynthesis; thiamine diphosphate biosynthesis; thiamine diphosphate from thiamine phosphate: step 1/1.</text>
</comment>
<keyword evidence="2 3" id="KW-0808">Transferase</keyword>
<dbReference type="SUPFAM" id="SSF55326">
    <property type="entry name" value="PurM N-terminal domain-like"/>
    <property type="match status" value="1"/>
</dbReference>
<feature type="binding site" evidence="2">
    <location>
        <position position="42"/>
    </location>
    <ligand>
        <name>Mg(2+)</name>
        <dbReference type="ChEBI" id="CHEBI:18420"/>
        <label>1</label>
    </ligand>
</feature>
<dbReference type="PANTHER" id="PTHR30270:SF0">
    <property type="entry name" value="THIAMINE-MONOPHOSPHATE KINASE"/>
    <property type="match status" value="1"/>
</dbReference>
<feature type="binding site" evidence="2">
    <location>
        <begin position="118"/>
        <end position="119"/>
    </location>
    <ligand>
        <name>ATP</name>
        <dbReference type="ChEBI" id="CHEBI:30616"/>
    </ligand>
</feature>
<comment type="catalytic activity">
    <reaction evidence="2">
        <text>thiamine phosphate + ATP = thiamine diphosphate + ADP</text>
        <dbReference type="Rhea" id="RHEA:15913"/>
        <dbReference type="ChEBI" id="CHEBI:30616"/>
        <dbReference type="ChEBI" id="CHEBI:37575"/>
        <dbReference type="ChEBI" id="CHEBI:58937"/>
        <dbReference type="ChEBI" id="CHEBI:456216"/>
        <dbReference type="EC" id="2.7.4.16"/>
    </reaction>
</comment>
<keyword evidence="2 3" id="KW-0418">Kinase</keyword>
<evidence type="ECO:0000256" key="2">
    <source>
        <dbReference type="HAMAP-Rule" id="MF_02128"/>
    </source>
</evidence>
<dbReference type="InterPro" id="IPR036921">
    <property type="entry name" value="PurM-like_N_sf"/>
</dbReference>
<sequence length="312" mass="33681">MTEADLIRLFVSPFLPDEVLKGVGDDCAVVKVGQESLLITTDTMLEGIHFDLGYFDPYHLGRKLAAVNLSDIAAMGGRPLFATLNLEWPPSRGLKEARDLSSGLLSRLSEAEVALVGGDTVKAPRIGLTLTIIGRPEGQGPIYRQGARPGDIIYVSGPLGASGAALELLRKGIRPPEPLLRAHLDPQPELNLGQQLARDGLATAMIDISDGLGIDLFRLCQASGVGAEIHASFIPYPEELDLLPLENPPLFYILAGGEDYRLLFTAKEERGAEVQGLGAYPIGRIVSGDHPVLIDEKGRRRNISFAGYDHFR</sequence>
<comment type="miscellaneous">
    <text evidence="2">Reaction mechanism of ThiL seems to utilize a direct, inline transfer of the gamma-phosphate of ATP to TMP rather than a phosphorylated enzyme intermediate.</text>
</comment>
<keyword evidence="2" id="KW-0547">Nucleotide-binding</keyword>
<dbReference type="PIRSF" id="PIRSF005303">
    <property type="entry name" value="Thiam_monoph_kin"/>
    <property type="match status" value="1"/>
</dbReference>
<dbReference type="GO" id="GO:0000287">
    <property type="term" value="F:magnesium ion binding"/>
    <property type="evidence" value="ECO:0007669"/>
    <property type="project" value="UniProtKB-UniRule"/>
</dbReference>
<dbReference type="AlphaFoldDB" id="A0A6G7PYV2"/>
<dbReference type="Gene3D" id="3.90.650.10">
    <property type="entry name" value="PurM-like C-terminal domain"/>
    <property type="match status" value="1"/>
</dbReference>
<dbReference type="InterPro" id="IPR036676">
    <property type="entry name" value="PurM-like_C_sf"/>
</dbReference>
<feature type="binding site" evidence="2">
    <location>
        <position position="144"/>
    </location>
    <ligand>
        <name>ATP</name>
        <dbReference type="ChEBI" id="CHEBI:30616"/>
    </ligand>
</feature>
<feature type="binding site" evidence="2">
    <location>
        <position position="258"/>
    </location>
    <ligand>
        <name>substrate</name>
    </ligand>
</feature>
<feature type="binding site" evidence="2">
    <location>
        <position position="71"/>
    </location>
    <ligand>
        <name>Mg(2+)</name>
        <dbReference type="ChEBI" id="CHEBI:18420"/>
        <label>2</label>
    </ligand>
</feature>
<feature type="binding site" evidence="2">
    <location>
        <position position="49"/>
    </location>
    <ligand>
        <name>substrate</name>
    </ligand>
</feature>
<keyword evidence="2" id="KW-0460">Magnesium</keyword>
<keyword evidence="1 2" id="KW-0784">Thiamine biosynthesis</keyword>
<feature type="binding site" evidence="2">
    <location>
        <position position="210"/>
    </location>
    <ligand>
        <name>Mg(2+)</name>
        <dbReference type="ChEBI" id="CHEBI:18420"/>
        <label>5</label>
    </ligand>
</feature>
<dbReference type="HAMAP" id="MF_02128">
    <property type="entry name" value="TMP_kinase"/>
    <property type="match status" value="1"/>
</dbReference>
<feature type="binding site" evidence="2">
    <location>
        <position position="209"/>
    </location>
    <ligand>
        <name>ATP</name>
        <dbReference type="ChEBI" id="CHEBI:30616"/>
    </ligand>
</feature>